<gene>
    <name evidence="1" type="ORF">DW228_06390</name>
</gene>
<reference evidence="1 2" key="1">
    <citation type="submission" date="2018-08" db="EMBL/GenBank/DDBJ databases">
        <title>A genome reference for cultivated species of the human gut microbiota.</title>
        <authorList>
            <person name="Zou Y."/>
            <person name="Xue W."/>
            <person name="Luo G."/>
        </authorList>
    </citation>
    <scope>NUCLEOTIDE SEQUENCE [LARGE SCALE GENOMIC DNA]</scope>
    <source>
        <strain evidence="1 2">AM18-6</strain>
    </source>
</reference>
<proteinExistence type="predicted"/>
<name>A0A396C9W1_BACFG</name>
<sequence length="159" mass="19333">MEKPYFKIIKEQQIQEYYGWYNKVITRTPYYFADNQEQKHFVLNLASDTGYVTEDREKRRELAALLYQLRENKGSYITLYSRKKMLPEFFDWVRKENYTLEVHGKGLFVFDNPSFVDFHGNIVEYSATFFYRIYTRETLEYVFSQLRTIKRQKSLASSQ</sequence>
<dbReference type="EMBL" id="QRJE01000008">
    <property type="protein sequence ID" value="RHH14426.1"/>
    <property type="molecule type" value="Genomic_DNA"/>
</dbReference>
<evidence type="ECO:0000313" key="1">
    <source>
        <dbReference type="EMBL" id="RHH14426.1"/>
    </source>
</evidence>
<dbReference type="AlphaFoldDB" id="A0A396C9W1"/>
<accession>A0A396C9W1</accession>
<organism evidence="1 2">
    <name type="scientific">Bacteroides fragilis</name>
    <dbReference type="NCBI Taxonomy" id="817"/>
    <lineage>
        <taxon>Bacteria</taxon>
        <taxon>Pseudomonadati</taxon>
        <taxon>Bacteroidota</taxon>
        <taxon>Bacteroidia</taxon>
        <taxon>Bacteroidales</taxon>
        <taxon>Bacteroidaceae</taxon>
        <taxon>Bacteroides</taxon>
    </lineage>
</organism>
<comment type="caution">
    <text evidence="1">The sequence shown here is derived from an EMBL/GenBank/DDBJ whole genome shotgun (WGS) entry which is preliminary data.</text>
</comment>
<evidence type="ECO:0000313" key="2">
    <source>
        <dbReference type="Proteomes" id="UP000266644"/>
    </source>
</evidence>
<dbReference type="RefSeq" id="WP_147399790.1">
    <property type="nucleotide sequence ID" value="NZ_JAQDYY010000001.1"/>
</dbReference>
<protein>
    <submittedName>
        <fullName evidence="1">Uncharacterized protein</fullName>
    </submittedName>
</protein>
<dbReference type="Proteomes" id="UP000266644">
    <property type="component" value="Unassembled WGS sequence"/>
</dbReference>